<feature type="region of interest" description="Disordered" evidence="5">
    <location>
        <begin position="259"/>
        <end position="292"/>
    </location>
</feature>
<proteinExistence type="predicted"/>
<evidence type="ECO:0000313" key="7">
    <source>
        <dbReference type="EMBL" id="OUS49057.1"/>
    </source>
</evidence>
<evidence type="ECO:0000256" key="1">
    <source>
        <dbReference type="ARBA" id="ARBA00022723"/>
    </source>
</evidence>
<dbReference type="GO" id="GO:0005737">
    <property type="term" value="C:cytoplasm"/>
    <property type="evidence" value="ECO:0007669"/>
    <property type="project" value="TreeGrafter"/>
</dbReference>
<dbReference type="Gene3D" id="4.10.1060.10">
    <property type="entry name" value="Zinc finger, RanBP2-type"/>
    <property type="match status" value="2"/>
</dbReference>
<dbReference type="PROSITE" id="PS01358">
    <property type="entry name" value="ZF_RANBP2_1"/>
    <property type="match status" value="2"/>
</dbReference>
<protein>
    <submittedName>
        <fullName evidence="7">Putative zinc finger protein ZF1</fullName>
    </submittedName>
</protein>
<evidence type="ECO:0000256" key="4">
    <source>
        <dbReference type="PROSITE-ProRule" id="PRU00322"/>
    </source>
</evidence>
<name>A0A1Y5IK68_OSTTA</name>
<dbReference type="GO" id="GO:0008270">
    <property type="term" value="F:zinc ion binding"/>
    <property type="evidence" value="ECO:0007669"/>
    <property type="project" value="UniProtKB-KW"/>
</dbReference>
<dbReference type="AlphaFoldDB" id="A0A1Y5IK68"/>
<evidence type="ECO:0000256" key="5">
    <source>
        <dbReference type="SAM" id="MobiDB-lite"/>
    </source>
</evidence>
<dbReference type="SMART" id="SM00547">
    <property type="entry name" value="ZnF_RBZ"/>
    <property type="match status" value="2"/>
</dbReference>
<dbReference type="PANTHER" id="PTHR23111:SF75">
    <property type="entry name" value="OS06G0141200 PROTEIN"/>
    <property type="match status" value="1"/>
</dbReference>
<keyword evidence="1" id="KW-0479">Metal-binding</keyword>
<gene>
    <name evidence="7" type="ORF">BE221DRAFT_143959</name>
</gene>
<feature type="domain" description="RanBP2-type" evidence="6">
    <location>
        <begin position="569"/>
        <end position="598"/>
    </location>
</feature>
<reference evidence="7" key="1">
    <citation type="submission" date="2017-04" db="EMBL/GenBank/DDBJ databases">
        <title>Population genomics of picophytoplankton unveils novel chromosome hypervariability.</title>
        <authorList>
            <consortium name="DOE Joint Genome Institute"/>
            <person name="Blanc-Mathieu R."/>
            <person name="Krasovec M."/>
            <person name="Hebrard M."/>
            <person name="Yau S."/>
            <person name="Desgranges E."/>
            <person name="Martin J."/>
            <person name="Schackwitz W."/>
            <person name="Kuo A."/>
            <person name="Salin G."/>
            <person name="Donnadieu C."/>
            <person name="Desdevises Y."/>
            <person name="Sanchez-Ferandin S."/>
            <person name="Moreau H."/>
            <person name="Rivals E."/>
            <person name="Grigoriev I.V."/>
            <person name="Grimsley N."/>
            <person name="Eyre-Walker A."/>
            <person name="Piganeau G."/>
        </authorList>
    </citation>
    <scope>NUCLEOTIDE SEQUENCE [LARGE SCALE GENOMIC DNA]</scope>
    <source>
        <strain evidence="7">RCC 1115</strain>
    </source>
</reference>
<dbReference type="Proteomes" id="UP000195557">
    <property type="component" value="Unassembled WGS sequence"/>
</dbReference>
<sequence>MSTSGANALGAHAYARLRFDDVSERAVAHLASALQWHRGSAFEGQFLAQSEARAGMGCAPPHVALVSGLDGTGLGGKEITETLRAVASAHGPASGRVLPKCKVMQNGCVLVGIDCPGSLEIARALSSALPGADPYYANQRPDQQLMTLGRFAGTDAAGFAAWLSESLAGQRTLLPELRCVSVQLSEEAHPFPNPQIALTGMSARSGGDMGGLGAGLGSGVGLGLNLGVGLGLSGGFGGLGGASYANDFGVGAPTGAATSTFGSTLSETPAPAPMPAPPMPSTPPPRRAAVMPAAPPSYASAIGAAKVPPQPPAGTAPTPTIAMSPPKPPGGSFAQRAAVGASSQSAHIAAAPGNNAQVQTPEQLLSTFQSLTAGAEGSGVLCTGPTSGYALRPQNTVAWSQRLAPLVSLLQTTLKNVGPARFLAMLDRVANPYGTSIAAELGARLSKGARLDIVQDTNLLADLDNTPVVAANQGAHVRIVCTPVNQSVVGAIGHSNTASCVVVGTVKDRGVDQASGLLRFVPLALHLEPIANVSPPSGSPYIMLTFAWIGLRSAAPTPTPAPASAIVRRPGDWTCARCSAHNFASRSACHKCKRDKAAAADSEGVSVGLSPTESKASSEAAALAPEVSALGTGSARAAALTASPQERPASSDPPPPSEGTRGSGANPDNFRSGDWICSNCSSHNFASRVSCFRCTRPADKDENVLNVRVGIIKEKICSVSRTSRENAIHEPVLMNMRISHNKLA</sequence>
<feature type="region of interest" description="Disordered" evidence="5">
    <location>
        <begin position="634"/>
        <end position="666"/>
    </location>
</feature>
<evidence type="ECO:0000259" key="6">
    <source>
        <dbReference type="PROSITE" id="PS50199"/>
    </source>
</evidence>
<evidence type="ECO:0000256" key="3">
    <source>
        <dbReference type="ARBA" id="ARBA00022833"/>
    </source>
</evidence>
<organism evidence="7">
    <name type="scientific">Ostreococcus tauri</name>
    <name type="common">Marine green alga</name>
    <dbReference type="NCBI Taxonomy" id="70448"/>
    <lineage>
        <taxon>Eukaryota</taxon>
        <taxon>Viridiplantae</taxon>
        <taxon>Chlorophyta</taxon>
        <taxon>Mamiellophyceae</taxon>
        <taxon>Mamiellales</taxon>
        <taxon>Bathycoccaceae</taxon>
        <taxon>Ostreococcus</taxon>
    </lineage>
</organism>
<keyword evidence="2 4" id="KW-0863">Zinc-finger</keyword>
<dbReference type="PANTHER" id="PTHR23111">
    <property type="entry name" value="ZINC FINGER PROTEIN"/>
    <property type="match status" value="1"/>
</dbReference>
<dbReference type="EMBL" id="KZ155772">
    <property type="protein sequence ID" value="OUS49057.1"/>
    <property type="molecule type" value="Genomic_DNA"/>
</dbReference>
<dbReference type="InterPro" id="IPR036443">
    <property type="entry name" value="Znf_RanBP2_sf"/>
</dbReference>
<dbReference type="GO" id="GO:0003729">
    <property type="term" value="F:mRNA binding"/>
    <property type="evidence" value="ECO:0007669"/>
    <property type="project" value="TreeGrafter"/>
</dbReference>
<accession>A0A1Y5IK68</accession>
<dbReference type="Pfam" id="PF00641">
    <property type="entry name" value="Zn_ribbon_RanBP"/>
    <property type="match status" value="2"/>
</dbReference>
<dbReference type="PROSITE" id="PS50199">
    <property type="entry name" value="ZF_RANBP2_2"/>
    <property type="match status" value="2"/>
</dbReference>
<evidence type="ECO:0000256" key="2">
    <source>
        <dbReference type="ARBA" id="ARBA00022771"/>
    </source>
</evidence>
<feature type="domain" description="RanBP2-type" evidence="6">
    <location>
        <begin position="671"/>
        <end position="700"/>
    </location>
</feature>
<feature type="compositionally biased region" description="Pro residues" evidence="5">
    <location>
        <begin position="270"/>
        <end position="286"/>
    </location>
</feature>
<keyword evidence="3" id="KW-0862">Zinc</keyword>
<dbReference type="InterPro" id="IPR001876">
    <property type="entry name" value="Znf_RanBP2"/>
</dbReference>
<dbReference type="SUPFAM" id="SSF90209">
    <property type="entry name" value="Ran binding protein zinc finger-like"/>
    <property type="match status" value="2"/>
</dbReference>